<keyword evidence="3" id="KW-1185">Reference proteome</keyword>
<protein>
    <submittedName>
        <fullName evidence="2">Uncharacterized protein</fullName>
    </submittedName>
</protein>
<proteinExistence type="predicted"/>
<gene>
    <name evidence="2" type="ORF">PFLUV_G00010360</name>
</gene>
<dbReference type="EMBL" id="VHII01000001">
    <property type="protein sequence ID" value="KAF1395325.1"/>
    <property type="molecule type" value="Genomic_DNA"/>
</dbReference>
<organism evidence="2 3">
    <name type="scientific">Perca fluviatilis</name>
    <name type="common">European perch</name>
    <dbReference type="NCBI Taxonomy" id="8168"/>
    <lineage>
        <taxon>Eukaryota</taxon>
        <taxon>Metazoa</taxon>
        <taxon>Chordata</taxon>
        <taxon>Craniata</taxon>
        <taxon>Vertebrata</taxon>
        <taxon>Euteleostomi</taxon>
        <taxon>Actinopterygii</taxon>
        <taxon>Neopterygii</taxon>
        <taxon>Teleostei</taxon>
        <taxon>Neoteleostei</taxon>
        <taxon>Acanthomorphata</taxon>
        <taxon>Eupercaria</taxon>
        <taxon>Perciformes</taxon>
        <taxon>Percoidei</taxon>
        <taxon>Percidae</taxon>
        <taxon>Percinae</taxon>
        <taxon>Perca</taxon>
    </lineage>
</organism>
<feature type="compositionally biased region" description="Low complexity" evidence="1">
    <location>
        <begin position="78"/>
        <end position="93"/>
    </location>
</feature>
<dbReference type="Proteomes" id="UP000465112">
    <property type="component" value="Chromosome 1"/>
</dbReference>
<evidence type="ECO:0000313" key="3">
    <source>
        <dbReference type="Proteomes" id="UP000465112"/>
    </source>
</evidence>
<dbReference type="AlphaFoldDB" id="A0A6A5FRQ7"/>
<comment type="caution">
    <text evidence="2">The sequence shown here is derived from an EMBL/GenBank/DDBJ whole genome shotgun (WGS) entry which is preliminary data.</text>
</comment>
<evidence type="ECO:0000256" key="1">
    <source>
        <dbReference type="SAM" id="MobiDB-lite"/>
    </source>
</evidence>
<feature type="region of interest" description="Disordered" evidence="1">
    <location>
        <begin position="67"/>
        <end position="102"/>
    </location>
</feature>
<sequence>MRGTELRLEALRLGCTGHDVTCEVPHVRLAGYPQCFDRWSFKRLEARSDCSGCCWLESPLTELVEREREKKKKKQRGALSSQQRASRSTRTLTHTSGSLYFQ</sequence>
<evidence type="ECO:0000313" key="2">
    <source>
        <dbReference type="EMBL" id="KAF1395325.1"/>
    </source>
</evidence>
<reference evidence="2 3" key="1">
    <citation type="submission" date="2019-06" db="EMBL/GenBank/DDBJ databases">
        <title>A chromosome-scale genome assembly of the European perch, Perca fluviatilis.</title>
        <authorList>
            <person name="Roques C."/>
            <person name="Zahm M."/>
            <person name="Cabau C."/>
            <person name="Klopp C."/>
            <person name="Bouchez O."/>
            <person name="Donnadieu C."/>
            <person name="Kuhl H."/>
            <person name="Gislard M."/>
            <person name="Guendouz S."/>
            <person name="Journot L."/>
            <person name="Haffray P."/>
            <person name="Bestin A."/>
            <person name="Morvezen R."/>
            <person name="Feron R."/>
            <person name="Wen M."/>
            <person name="Jouanno E."/>
            <person name="Herpin A."/>
            <person name="Schartl M."/>
            <person name="Postlethwait J."/>
            <person name="Schaerlinger B."/>
            <person name="Chardard D."/>
            <person name="Lecocq T."/>
            <person name="Poncet C."/>
            <person name="Jaffrelo L."/>
            <person name="Lampietro C."/>
            <person name="Guiguen Y."/>
        </authorList>
    </citation>
    <scope>NUCLEOTIDE SEQUENCE [LARGE SCALE GENOMIC DNA]</scope>
    <source>
        <tissue evidence="2">Blood</tissue>
    </source>
</reference>
<name>A0A6A5FRQ7_PERFL</name>
<accession>A0A6A5FRQ7</accession>